<reference evidence="10" key="2">
    <citation type="submission" date="2015-01" db="EMBL/GenBank/DDBJ databases">
        <title>Evolutionary Origins and Diversification of the Mycorrhizal Mutualists.</title>
        <authorList>
            <consortium name="DOE Joint Genome Institute"/>
            <consortium name="Mycorrhizal Genomics Consortium"/>
            <person name="Kohler A."/>
            <person name="Kuo A."/>
            <person name="Nagy L.G."/>
            <person name="Floudas D."/>
            <person name="Copeland A."/>
            <person name="Barry K.W."/>
            <person name="Cichocki N."/>
            <person name="Veneault-Fourrey C."/>
            <person name="LaButti K."/>
            <person name="Lindquist E.A."/>
            <person name="Lipzen A."/>
            <person name="Lundell T."/>
            <person name="Morin E."/>
            <person name="Murat C."/>
            <person name="Riley R."/>
            <person name="Ohm R."/>
            <person name="Sun H."/>
            <person name="Tunlid A."/>
            <person name="Henrissat B."/>
            <person name="Grigoriev I.V."/>
            <person name="Hibbett D.S."/>
            <person name="Martin F."/>
        </authorList>
    </citation>
    <scope>NUCLEOTIDE SEQUENCE [LARGE SCALE GENOMIC DNA]</scope>
    <source>
        <strain evidence="10">Marx 270</strain>
    </source>
</reference>
<feature type="transmembrane region" description="Helical" evidence="7">
    <location>
        <begin position="36"/>
        <end position="64"/>
    </location>
</feature>
<name>A0A0C3IF83_PISTI</name>
<dbReference type="Proteomes" id="UP000054217">
    <property type="component" value="Unassembled WGS sequence"/>
</dbReference>
<dbReference type="PANTHER" id="PTHR31503">
    <property type="entry name" value="VACUOLAR CALCIUM ION TRANSPORTER"/>
    <property type="match status" value="1"/>
</dbReference>
<evidence type="ECO:0000256" key="5">
    <source>
        <dbReference type="ARBA" id="ARBA00023065"/>
    </source>
</evidence>
<keyword evidence="4 7" id="KW-1133">Transmembrane helix</keyword>
<keyword evidence="6 7" id="KW-0472">Membrane</keyword>
<keyword evidence="10" id="KW-1185">Reference proteome</keyword>
<dbReference type="OrthoDB" id="1699231at2759"/>
<protein>
    <recommendedName>
        <fullName evidence="8">Sodium/calcium exchanger membrane region domain-containing protein</fullName>
    </recommendedName>
</protein>
<feature type="transmembrane region" description="Helical" evidence="7">
    <location>
        <begin position="386"/>
        <end position="405"/>
    </location>
</feature>
<proteinExistence type="predicted"/>
<dbReference type="GO" id="GO:0000329">
    <property type="term" value="C:fungal-type vacuole membrane"/>
    <property type="evidence" value="ECO:0007669"/>
    <property type="project" value="TreeGrafter"/>
</dbReference>
<evidence type="ECO:0000259" key="8">
    <source>
        <dbReference type="Pfam" id="PF01699"/>
    </source>
</evidence>
<accession>A0A0C3IF83</accession>
<dbReference type="EMBL" id="KN832062">
    <property type="protein sequence ID" value="KIN95692.1"/>
    <property type="molecule type" value="Genomic_DNA"/>
</dbReference>
<feature type="transmembrane region" description="Helical" evidence="7">
    <location>
        <begin position="314"/>
        <end position="334"/>
    </location>
</feature>
<keyword evidence="3 7" id="KW-0812">Transmembrane</keyword>
<sequence>MDVENSGAVSTPRRDTMKQSVVSRWDRFRRKGKKNVGVFVSVKNIMTCSWLNILLLLTPLAWWAHFSGRLHYSIVFSLCFISIIPHEKLFDFYGEQMHLYLGKDVGDLLTITLNNVVEATLAIILLTKCRLKLLQSTITGVVVLHLLLIPGAAFFTGGAQIWEQDLHPAHTQLNHSLLTVGVLALLLPAVLYAGATSDSASSSTPSSEVLQTDFLQMSRGLAVILLLIYIASRIYYHNPPGKGHNMLSHPDAPEELRNTEDKLASTEPEVNQWVCLVFLAANVGVMAATAEWLLDSIDPVVEATIMTQEWSGIVLLPIVSFSADGAIAVGYFIHRTLSRLMKFRTPDPPTTLAKAEAIDLSIQFLLFWTPVVTLLGWWTGKPFNLLFDWFEVALLIGACFLVNYVTQDAKTNWIEGFALLCFYTMIVLCTWFYSGQPAIASLLLCPGETVEE</sequence>
<feature type="transmembrane region" description="Helical" evidence="7">
    <location>
        <begin position="360"/>
        <end position="380"/>
    </location>
</feature>
<feature type="domain" description="Sodium/calcium exchanger membrane region" evidence="8">
    <location>
        <begin position="276"/>
        <end position="431"/>
    </location>
</feature>
<evidence type="ECO:0000256" key="6">
    <source>
        <dbReference type="ARBA" id="ARBA00023136"/>
    </source>
</evidence>
<dbReference type="HOGENOM" id="CLU_008721_4_3_1"/>
<reference evidence="9 10" key="1">
    <citation type="submission" date="2014-04" db="EMBL/GenBank/DDBJ databases">
        <authorList>
            <consortium name="DOE Joint Genome Institute"/>
            <person name="Kuo A."/>
            <person name="Kohler A."/>
            <person name="Costa M.D."/>
            <person name="Nagy L.G."/>
            <person name="Floudas D."/>
            <person name="Copeland A."/>
            <person name="Barry K.W."/>
            <person name="Cichocki N."/>
            <person name="Veneault-Fourrey C."/>
            <person name="LaButti K."/>
            <person name="Lindquist E.A."/>
            <person name="Lipzen A."/>
            <person name="Lundell T."/>
            <person name="Morin E."/>
            <person name="Murat C."/>
            <person name="Sun H."/>
            <person name="Tunlid A."/>
            <person name="Henrissat B."/>
            <person name="Grigoriev I.V."/>
            <person name="Hibbett D.S."/>
            <person name="Martin F."/>
            <person name="Nordberg H.P."/>
            <person name="Cantor M.N."/>
            <person name="Hua S.X."/>
        </authorList>
    </citation>
    <scope>NUCLEOTIDE SEQUENCE [LARGE SCALE GENOMIC DNA]</scope>
    <source>
        <strain evidence="9 10">Marx 270</strain>
    </source>
</reference>
<dbReference type="STRING" id="870435.A0A0C3IF83"/>
<dbReference type="InParanoid" id="A0A0C3IF83"/>
<dbReference type="Pfam" id="PF01699">
    <property type="entry name" value="Na_Ca_ex"/>
    <property type="match status" value="1"/>
</dbReference>
<evidence type="ECO:0000313" key="10">
    <source>
        <dbReference type="Proteomes" id="UP000054217"/>
    </source>
</evidence>
<dbReference type="GO" id="GO:0015369">
    <property type="term" value="F:calcium:proton antiporter activity"/>
    <property type="evidence" value="ECO:0007669"/>
    <property type="project" value="TreeGrafter"/>
</dbReference>
<dbReference type="InterPro" id="IPR004713">
    <property type="entry name" value="CaH_exchang"/>
</dbReference>
<dbReference type="PANTHER" id="PTHR31503:SF20">
    <property type="entry name" value="CA(2+)_H(+) EXCHANGER, PUTATIVE (EUROFUNG)-RELATED"/>
    <property type="match status" value="1"/>
</dbReference>
<feature type="transmembrane region" description="Helical" evidence="7">
    <location>
        <begin position="108"/>
        <end position="127"/>
    </location>
</feature>
<dbReference type="InterPro" id="IPR004837">
    <property type="entry name" value="NaCa_Exmemb"/>
</dbReference>
<feature type="transmembrane region" description="Helical" evidence="7">
    <location>
        <begin position="215"/>
        <end position="236"/>
    </location>
</feature>
<feature type="transmembrane region" description="Helical" evidence="7">
    <location>
        <begin position="273"/>
        <end position="294"/>
    </location>
</feature>
<comment type="subcellular location">
    <subcellularLocation>
        <location evidence="1">Endomembrane system</location>
        <topology evidence="1">Multi-pass membrane protein</topology>
    </subcellularLocation>
</comment>
<keyword evidence="5" id="KW-0406">Ion transport</keyword>
<feature type="transmembrane region" description="Helical" evidence="7">
    <location>
        <begin position="176"/>
        <end position="195"/>
    </location>
</feature>
<evidence type="ECO:0000313" key="9">
    <source>
        <dbReference type="EMBL" id="KIN95692.1"/>
    </source>
</evidence>
<evidence type="ECO:0000256" key="1">
    <source>
        <dbReference type="ARBA" id="ARBA00004127"/>
    </source>
</evidence>
<evidence type="ECO:0000256" key="2">
    <source>
        <dbReference type="ARBA" id="ARBA00022448"/>
    </source>
</evidence>
<dbReference type="AlphaFoldDB" id="A0A0C3IF83"/>
<keyword evidence="2" id="KW-0813">Transport</keyword>
<evidence type="ECO:0000256" key="7">
    <source>
        <dbReference type="SAM" id="Phobius"/>
    </source>
</evidence>
<feature type="transmembrane region" description="Helical" evidence="7">
    <location>
        <begin position="70"/>
        <end position="87"/>
    </location>
</feature>
<evidence type="ECO:0000256" key="3">
    <source>
        <dbReference type="ARBA" id="ARBA00022692"/>
    </source>
</evidence>
<feature type="transmembrane region" description="Helical" evidence="7">
    <location>
        <begin position="417"/>
        <end position="434"/>
    </location>
</feature>
<organism evidence="9 10">
    <name type="scientific">Pisolithus tinctorius Marx 270</name>
    <dbReference type="NCBI Taxonomy" id="870435"/>
    <lineage>
        <taxon>Eukaryota</taxon>
        <taxon>Fungi</taxon>
        <taxon>Dikarya</taxon>
        <taxon>Basidiomycota</taxon>
        <taxon>Agaricomycotina</taxon>
        <taxon>Agaricomycetes</taxon>
        <taxon>Agaricomycetidae</taxon>
        <taxon>Boletales</taxon>
        <taxon>Sclerodermatineae</taxon>
        <taxon>Pisolithaceae</taxon>
        <taxon>Pisolithus</taxon>
    </lineage>
</organism>
<dbReference type="GO" id="GO:0012505">
    <property type="term" value="C:endomembrane system"/>
    <property type="evidence" value="ECO:0007669"/>
    <property type="project" value="UniProtKB-SubCell"/>
</dbReference>
<evidence type="ECO:0000256" key="4">
    <source>
        <dbReference type="ARBA" id="ARBA00022989"/>
    </source>
</evidence>
<feature type="transmembrane region" description="Helical" evidence="7">
    <location>
        <begin position="133"/>
        <end position="155"/>
    </location>
</feature>
<gene>
    <name evidence="9" type="ORF">M404DRAFT_1007292</name>
</gene>
<dbReference type="GO" id="GO:0006874">
    <property type="term" value="P:intracellular calcium ion homeostasis"/>
    <property type="evidence" value="ECO:0007669"/>
    <property type="project" value="TreeGrafter"/>
</dbReference>